<dbReference type="Pfam" id="PF13202">
    <property type="entry name" value="EF-hand_5"/>
    <property type="match status" value="1"/>
</dbReference>
<keyword evidence="4" id="KW-1185">Reference proteome</keyword>
<dbReference type="AlphaFoldDB" id="A0AAD8WHT3"/>
<dbReference type="CDD" id="cd00051">
    <property type="entry name" value="EFh"/>
    <property type="match status" value="1"/>
</dbReference>
<protein>
    <recommendedName>
        <fullName evidence="2">EF-hand domain-containing protein</fullName>
    </recommendedName>
</protein>
<dbReference type="InterPro" id="IPR018247">
    <property type="entry name" value="EF_Hand_1_Ca_BS"/>
</dbReference>
<accession>A0AAD8WHT3</accession>
<evidence type="ECO:0000259" key="2">
    <source>
        <dbReference type="PROSITE" id="PS50222"/>
    </source>
</evidence>
<dbReference type="Proteomes" id="UP001231189">
    <property type="component" value="Unassembled WGS sequence"/>
</dbReference>
<proteinExistence type="predicted"/>
<sequence length="90" mass="10192">MDSSWLSCEARFQLLKWAWLRGQLTLRYIFGAAPTGTSTGWREECDLDAELRDAFDIYDINGDGRISVAELSKVLGRIGEGCSTEECKRR</sequence>
<dbReference type="PROSITE" id="PS50222">
    <property type="entry name" value="EF_HAND_2"/>
    <property type="match status" value="1"/>
</dbReference>
<evidence type="ECO:0000313" key="4">
    <source>
        <dbReference type="Proteomes" id="UP001231189"/>
    </source>
</evidence>
<reference evidence="3" key="1">
    <citation type="submission" date="2023-07" db="EMBL/GenBank/DDBJ databases">
        <title>A chromosome-level genome assembly of Lolium multiflorum.</title>
        <authorList>
            <person name="Chen Y."/>
            <person name="Copetti D."/>
            <person name="Kolliker R."/>
            <person name="Studer B."/>
        </authorList>
    </citation>
    <scope>NUCLEOTIDE SEQUENCE</scope>
    <source>
        <strain evidence="3">02402/16</strain>
        <tissue evidence="3">Leaf</tissue>
    </source>
</reference>
<dbReference type="InterPro" id="IPR002048">
    <property type="entry name" value="EF_hand_dom"/>
</dbReference>
<name>A0AAD8WHT3_LOLMU</name>
<dbReference type="EMBL" id="JAUUTY010000003">
    <property type="protein sequence ID" value="KAK1660803.1"/>
    <property type="molecule type" value="Genomic_DNA"/>
</dbReference>
<dbReference type="PROSITE" id="PS00018">
    <property type="entry name" value="EF_HAND_1"/>
    <property type="match status" value="1"/>
</dbReference>
<comment type="caution">
    <text evidence="3">The sequence shown here is derived from an EMBL/GenBank/DDBJ whole genome shotgun (WGS) entry which is preliminary data.</text>
</comment>
<gene>
    <name evidence="3" type="ORF">QYE76_048962</name>
</gene>
<evidence type="ECO:0000313" key="3">
    <source>
        <dbReference type="EMBL" id="KAK1660803.1"/>
    </source>
</evidence>
<organism evidence="3 4">
    <name type="scientific">Lolium multiflorum</name>
    <name type="common">Italian ryegrass</name>
    <name type="synonym">Lolium perenne subsp. multiflorum</name>
    <dbReference type="NCBI Taxonomy" id="4521"/>
    <lineage>
        <taxon>Eukaryota</taxon>
        <taxon>Viridiplantae</taxon>
        <taxon>Streptophyta</taxon>
        <taxon>Embryophyta</taxon>
        <taxon>Tracheophyta</taxon>
        <taxon>Spermatophyta</taxon>
        <taxon>Magnoliopsida</taxon>
        <taxon>Liliopsida</taxon>
        <taxon>Poales</taxon>
        <taxon>Poaceae</taxon>
        <taxon>BOP clade</taxon>
        <taxon>Pooideae</taxon>
        <taxon>Poodae</taxon>
        <taxon>Poeae</taxon>
        <taxon>Poeae Chloroplast Group 2 (Poeae type)</taxon>
        <taxon>Loliodinae</taxon>
        <taxon>Loliinae</taxon>
        <taxon>Lolium</taxon>
    </lineage>
</organism>
<feature type="domain" description="EF-hand" evidence="2">
    <location>
        <begin position="46"/>
        <end position="81"/>
    </location>
</feature>
<keyword evidence="1" id="KW-0106">Calcium</keyword>
<dbReference type="InterPro" id="IPR011992">
    <property type="entry name" value="EF-hand-dom_pair"/>
</dbReference>
<evidence type="ECO:0000256" key="1">
    <source>
        <dbReference type="ARBA" id="ARBA00022837"/>
    </source>
</evidence>
<dbReference type="SUPFAM" id="SSF47473">
    <property type="entry name" value="EF-hand"/>
    <property type="match status" value="1"/>
</dbReference>
<dbReference type="GO" id="GO:0005509">
    <property type="term" value="F:calcium ion binding"/>
    <property type="evidence" value="ECO:0007669"/>
    <property type="project" value="InterPro"/>
</dbReference>
<dbReference type="SMART" id="SM00054">
    <property type="entry name" value="EFh"/>
    <property type="match status" value="1"/>
</dbReference>
<dbReference type="Gene3D" id="1.10.238.10">
    <property type="entry name" value="EF-hand"/>
    <property type="match status" value="1"/>
</dbReference>